<evidence type="ECO:0000313" key="6">
    <source>
        <dbReference type="EMBL" id="ACS84508.1"/>
    </source>
</evidence>
<dbReference type="PANTHER" id="PTHR46017:SF1">
    <property type="entry name" value="ALPHA-MANNOSIDASE 2C1"/>
    <property type="match status" value="1"/>
</dbReference>
<evidence type="ECO:0000256" key="3">
    <source>
        <dbReference type="ARBA" id="ARBA00022801"/>
    </source>
</evidence>
<dbReference type="Gene3D" id="3.20.110.10">
    <property type="entry name" value="Glycoside hydrolase 38, N terminal domain"/>
    <property type="match status" value="1"/>
</dbReference>
<dbReference type="GO" id="GO:0006013">
    <property type="term" value="P:mannose metabolic process"/>
    <property type="evidence" value="ECO:0007669"/>
    <property type="project" value="InterPro"/>
</dbReference>
<comment type="similarity">
    <text evidence="1">Belongs to the glycosyl hydrolase 38 family.</text>
</comment>
<gene>
    <name evidence="6" type="ordered locus">Dd703_0697</name>
</gene>
<evidence type="ECO:0000256" key="2">
    <source>
        <dbReference type="ARBA" id="ARBA00022723"/>
    </source>
</evidence>
<dbReference type="InterPro" id="IPR054723">
    <property type="entry name" value="Ams1-like_N"/>
</dbReference>
<dbReference type="CDD" id="cd10789">
    <property type="entry name" value="GH38N_AMII_ER_cytosolic"/>
    <property type="match status" value="1"/>
</dbReference>
<evidence type="ECO:0000259" key="5">
    <source>
        <dbReference type="SMART" id="SM00872"/>
    </source>
</evidence>
<accession>C6CA33</accession>
<dbReference type="InterPro" id="IPR041147">
    <property type="entry name" value="GH38_C"/>
</dbReference>
<dbReference type="RefSeq" id="WP_012764327.1">
    <property type="nucleotide sequence ID" value="NC_012880.1"/>
</dbReference>
<dbReference type="SUPFAM" id="SSF88688">
    <property type="entry name" value="Families 57/38 glycoside transferase middle domain"/>
    <property type="match status" value="1"/>
</dbReference>
<keyword evidence="4" id="KW-0326">Glycosidase</keyword>
<dbReference type="GO" id="GO:0004559">
    <property type="term" value="F:alpha-mannosidase activity"/>
    <property type="evidence" value="ECO:0007669"/>
    <property type="project" value="InterPro"/>
</dbReference>
<dbReference type="GO" id="GO:0046872">
    <property type="term" value="F:metal ion binding"/>
    <property type="evidence" value="ECO:0007669"/>
    <property type="project" value="UniProtKB-KW"/>
</dbReference>
<dbReference type="Pfam" id="PF01074">
    <property type="entry name" value="Glyco_hydro_38N"/>
    <property type="match status" value="1"/>
</dbReference>
<feature type="domain" description="Glycoside hydrolase family 38 central" evidence="5">
    <location>
        <begin position="519"/>
        <end position="599"/>
    </location>
</feature>
<evidence type="ECO:0000256" key="4">
    <source>
        <dbReference type="ARBA" id="ARBA00023295"/>
    </source>
</evidence>
<dbReference type="GO" id="GO:0030246">
    <property type="term" value="F:carbohydrate binding"/>
    <property type="evidence" value="ECO:0007669"/>
    <property type="project" value="InterPro"/>
</dbReference>
<dbReference type="Pfam" id="PF17677">
    <property type="entry name" value="Glyco_hydro38C2"/>
    <property type="match status" value="1"/>
</dbReference>
<keyword evidence="3 6" id="KW-0378">Hydrolase</keyword>
<dbReference type="InterPro" id="IPR027291">
    <property type="entry name" value="Glyco_hydro_38_N_sf"/>
</dbReference>
<dbReference type="InterPro" id="IPR011330">
    <property type="entry name" value="Glyco_hydro/deAcase_b/a-brl"/>
</dbReference>
<evidence type="ECO:0000313" key="7">
    <source>
        <dbReference type="Proteomes" id="UP000002734"/>
    </source>
</evidence>
<dbReference type="Gene3D" id="2.60.40.2220">
    <property type="match status" value="1"/>
</dbReference>
<dbReference type="FunFam" id="2.70.98.30:FF:000010">
    <property type="entry name" value="Cytosolic alpha-mannosidase"/>
    <property type="match status" value="1"/>
</dbReference>
<dbReference type="Gene3D" id="1.20.1270.50">
    <property type="entry name" value="Glycoside hydrolase family 38, central domain"/>
    <property type="match status" value="1"/>
</dbReference>
<dbReference type="InterPro" id="IPR028995">
    <property type="entry name" value="Glyco_hydro_57/38_cen_sf"/>
</dbReference>
<dbReference type="InterPro" id="IPR011682">
    <property type="entry name" value="Glyco_hydro_38_C"/>
</dbReference>
<dbReference type="SUPFAM" id="SSF88713">
    <property type="entry name" value="Glycoside hydrolase/deacetylase"/>
    <property type="match status" value="1"/>
</dbReference>
<dbReference type="InterPro" id="IPR011013">
    <property type="entry name" value="Gal_mutarotase_sf_dom"/>
</dbReference>
<dbReference type="STRING" id="579405.Dd703_0697"/>
<dbReference type="InterPro" id="IPR015341">
    <property type="entry name" value="Glyco_hydro_38_cen"/>
</dbReference>
<dbReference type="Pfam" id="PF09261">
    <property type="entry name" value="Alpha-mann_mid"/>
    <property type="match status" value="1"/>
</dbReference>
<evidence type="ECO:0000256" key="1">
    <source>
        <dbReference type="ARBA" id="ARBA00009792"/>
    </source>
</evidence>
<sequence length="1037" mass="119214">MFFTEEKLSQRLDEVAQYRWREAIEVELADICFDREGENGTPPPPDAADWQPCQRGFQWREKDIYVWLRLRIALPAHWATEIIAARFDFSLGVQRRDFEALLYLNGEPWQGLDQNHVETVIPSALAGQTIECCCRVWSGILEGKVRKHFQAFHVGNGFERVSIAVRDEAATNLFYTTEAILQSLAVLPENDPHRVLLLAAADRAYNLIDWREPGSAECYHSLAQAAASLEREYPRSGGVQPVTVHCVGHTHIDVAFLWQLKHTREKCARSFSTVLRLMERYPEYVFFQSQPQLYDYLKQDYPAIYRQIKQRIAEGRWEVDGAMWVEADCNLPSGESFVRQILLGTRFMQQEFGVTPRCLWLPDVFGYSWALPQILRKSGIRYFMTTKISWNEFNQMPHDTFTWRGIDGSEVLAHFITTPEEGHPRYTYNGMVNAMSVQGLWDNYKDKPLNQELMLAYGYGDGGGGPTEEMLELLRRFEKVPALPNIRHGRVDDYFTRLEQRLADSDAWQHVWDGELYFESHRGTYTSQAQVKKANRRGELTYRRLEWLHAQAAVSHADWPAYPQVTLNAGWQILLRNQFHDIIPGSSIAEVYRDAADEYRQAEQLADEMLAQCQPRLLSARADAVSVLNSAAWPRSDLAFIAGDGAGGWMQADGQPLASQAVAGGWLVALREIPALSGVALYRRAEQEAGDLPFSVGERQVETPFYQISWNEHGQLTRIFDRQHQRDVLADCGNVLTVYEDKPLKYDAWDIEIFYIQKQRPVTELLSATVREQGELCCSIEFVWRYHHSRIVQQMRLYRDSRRIDFHTQVDWQDYNQLLKVGFPVAVRATEATYDIQFGNVKRPTTWNTSWDYARFESVAHQWADLSEYGYGVSLLNDCKYGHAIRDNLMQLTLIKSAVSPDAHADRGQHEFTYSLLPHAGDWREAGTAQQAFFLNEPLLPLPGEWLPEAPLVAFDHPYIQLDALKKAEDGNWLVVRLHEFAGGRQNVVLRCARPVRWWAESDLLENLSAKQMDAGQTLELHFAPYEIKTLVLCLAD</sequence>
<keyword evidence="7" id="KW-1185">Reference proteome</keyword>
<dbReference type="EMBL" id="CP001654">
    <property type="protein sequence ID" value="ACS84508.1"/>
    <property type="molecule type" value="Genomic_DNA"/>
</dbReference>
<reference evidence="6" key="1">
    <citation type="submission" date="2009-06" db="EMBL/GenBank/DDBJ databases">
        <title>Complete sequence of Dickeya dadantii Ech703.</title>
        <authorList>
            <consortium name="US DOE Joint Genome Institute"/>
            <person name="Lucas S."/>
            <person name="Copeland A."/>
            <person name="Lapidus A."/>
            <person name="Glavina del Rio T."/>
            <person name="Dalin E."/>
            <person name="Tice H."/>
            <person name="Bruce D."/>
            <person name="Goodwin L."/>
            <person name="Pitluck S."/>
            <person name="Chertkov O."/>
            <person name="Brettin T."/>
            <person name="Detter J.C."/>
            <person name="Han C."/>
            <person name="Larimer F."/>
            <person name="Land M."/>
            <person name="Hauser L."/>
            <person name="Kyrpides N."/>
            <person name="Mikhailova N."/>
            <person name="Balakrishnan V."/>
            <person name="Glasner J."/>
            <person name="Perna N.T."/>
        </authorList>
    </citation>
    <scope>NUCLEOTIDE SEQUENCE [LARGE SCALE GENOMIC DNA]</scope>
    <source>
        <strain evidence="6">Ech703</strain>
    </source>
</reference>
<dbReference type="InterPro" id="IPR000602">
    <property type="entry name" value="Glyco_hydro_38_N"/>
</dbReference>
<dbReference type="Gene3D" id="2.70.98.30">
    <property type="entry name" value="Golgi alpha-mannosidase II, domain 4"/>
    <property type="match status" value="1"/>
</dbReference>
<dbReference type="SUPFAM" id="SSF74650">
    <property type="entry name" value="Galactose mutarotase-like"/>
    <property type="match status" value="1"/>
</dbReference>
<proteinExistence type="inferred from homology"/>
<dbReference type="eggNOG" id="COG0383">
    <property type="taxonomic scope" value="Bacteria"/>
</dbReference>
<dbReference type="CAZy" id="GH38">
    <property type="family name" value="Glycoside Hydrolase Family 38"/>
</dbReference>
<dbReference type="HOGENOM" id="CLU_003442_0_1_6"/>
<organism evidence="6 7">
    <name type="scientific">Musicola paradisiaca (strain Ech703)</name>
    <name type="common">Dickeya paradisiaca</name>
    <name type="synonym">Dickeya dadantii</name>
    <dbReference type="NCBI Taxonomy" id="579405"/>
    <lineage>
        <taxon>Bacteria</taxon>
        <taxon>Pseudomonadati</taxon>
        <taxon>Pseudomonadota</taxon>
        <taxon>Gammaproteobacteria</taxon>
        <taxon>Enterobacterales</taxon>
        <taxon>Pectobacteriaceae</taxon>
        <taxon>Musicola</taxon>
    </lineage>
</organism>
<dbReference type="KEGG" id="dda:Dd703_0697"/>
<dbReference type="Proteomes" id="UP000002734">
    <property type="component" value="Chromosome"/>
</dbReference>
<name>C6CA33_MUSP7</name>
<dbReference type="PANTHER" id="PTHR46017">
    <property type="entry name" value="ALPHA-MANNOSIDASE 2C1"/>
    <property type="match status" value="1"/>
</dbReference>
<dbReference type="AlphaFoldDB" id="C6CA33"/>
<dbReference type="Pfam" id="PF22907">
    <property type="entry name" value="Ams1-like_1st"/>
    <property type="match status" value="1"/>
</dbReference>
<protein>
    <submittedName>
        <fullName evidence="6">Glycosyl hydrolase 38 domain protein</fullName>
    </submittedName>
</protein>
<dbReference type="Pfam" id="PF07748">
    <property type="entry name" value="Glyco_hydro_38C"/>
    <property type="match status" value="1"/>
</dbReference>
<dbReference type="GO" id="GO:0009313">
    <property type="term" value="P:oligosaccharide catabolic process"/>
    <property type="evidence" value="ECO:0007669"/>
    <property type="project" value="TreeGrafter"/>
</dbReference>
<dbReference type="FunFam" id="1.20.1270.50:FF:000004">
    <property type="entry name" value="alpha-mannosidase 2C1 isoform X1"/>
    <property type="match status" value="1"/>
</dbReference>
<keyword evidence="2" id="KW-0479">Metal-binding</keyword>
<dbReference type="InterPro" id="IPR037094">
    <property type="entry name" value="Glyco_hydro_38_cen_sf"/>
</dbReference>
<dbReference type="FunFam" id="3.20.110.10:FF:000002">
    <property type="entry name" value="alpha-mannosidase 2C1 isoform X1"/>
    <property type="match status" value="1"/>
</dbReference>
<dbReference type="SMART" id="SM00872">
    <property type="entry name" value="Alpha-mann_mid"/>
    <property type="match status" value="1"/>
</dbReference>